<evidence type="ECO:0000256" key="4">
    <source>
        <dbReference type="SAM" id="MobiDB-lite"/>
    </source>
</evidence>
<dbReference type="Pfam" id="PF04586">
    <property type="entry name" value="Peptidase_S78"/>
    <property type="match status" value="1"/>
</dbReference>
<evidence type="ECO:0000256" key="1">
    <source>
        <dbReference type="ARBA" id="ARBA00022612"/>
    </source>
</evidence>
<protein>
    <submittedName>
        <fullName evidence="6">HK97 family phage prohead protease</fullName>
    </submittedName>
</protein>
<name>A0ABW5RJ98_9MICO</name>
<gene>
    <name evidence="6" type="ORF">ACFSUQ_06755</name>
</gene>
<evidence type="ECO:0000313" key="7">
    <source>
        <dbReference type="Proteomes" id="UP001597453"/>
    </source>
</evidence>
<evidence type="ECO:0000256" key="2">
    <source>
        <dbReference type="ARBA" id="ARBA00022670"/>
    </source>
</evidence>
<reference evidence="7" key="1">
    <citation type="journal article" date="2019" name="Int. J. Syst. Evol. Microbiol.">
        <title>The Global Catalogue of Microorganisms (GCM) 10K type strain sequencing project: providing services to taxonomists for standard genome sequencing and annotation.</title>
        <authorList>
            <consortium name="The Broad Institute Genomics Platform"/>
            <consortium name="The Broad Institute Genome Sequencing Center for Infectious Disease"/>
            <person name="Wu L."/>
            <person name="Ma J."/>
        </authorList>
    </citation>
    <scope>NUCLEOTIDE SEQUENCE [LARGE SCALE GENOMIC DNA]</scope>
    <source>
        <strain evidence="7">TISTR 1511</strain>
    </source>
</reference>
<feature type="region of interest" description="Disordered" evidence="4">
    <location>
        <begin position="273"/>
        <end position="292"/>
    </location>
</feature>
<evidence type="ECO:0000259" key="5">
    <source>
        <dbReference type="Pfam" id="PF04586"/>
    </source>
</evidence>
<sequence>MKLQLEALAVTDVPSRQITGIIASHGTPSTTQRVQLAADALKPRQPLSRVKLLIDHKQDQPVGVLTAIEATPDGTRATFTLPEGAESDAALASASAGLRDGLSVGFVATKHELAADGVIHVHEAELFEVSLVAIPDFAAATVETVHASANTDKEIEPMPTTTEAPEAPEVTTSETTALAATPVAPRVEVTHRPLNLQAALSTVSSAINNGDRNAIMLALADIVPSDDAGNGFIGRDDWIGELWTASGARRQWIDAFGGTKPLTSLKRTGWRWKKRPKPGKYDGNKTEVPTGKATTESYTVTAERWAGGWDIDRIFIDLADPGFLESFWNAALVEYAADSDADVAKKIAAAATTGKGGTDSLLTALKHSARDIRRIGGEMTTVFMADDLYDAYAALKQSDVPHWLANSVGGVDLRDQSANVGNIRIESAPELKPGQLLAADARAVTIREKAPIQLKAFDVAHAGIDLGFYSYGLVEIHDPRVIVSRTVTSTAEPSE</sequence>
<evidence type="ECO:0000313" key="6">
    <source>
        <dbReference type="EMBL" id="MFD2674993.1"/>
    </source>
</evidence>
<proteinExistence type="predicted"/>
<feature type="domain" description="Prohead serine protease" evidence="5">
    <location>
        <begin position="48"/>
        <end position="149"/>
    </location>
</feature>
<accession>A0ABW5RJ98</accession>
<keyword evidence="3" id="KW-0378">Hydrolase</keyword>
<dbReference type="GO" id="GO:0008233">
    <property type="term" value="F:peptidase activity"/>
    <property type="evidence" value="ECO:0007669"/>
    <property type="project" value="UniProtKB-KW"/>
</dbReference>
<dbReference type="InterPro" id="IPR054613">
    <property type="entry name" value="Peptidase_S78_dom"/>
</dbReference>
<comment type="caution">
    <text evidence="6">The sequence shown here is derived from an EMBL/GenBank/DDBJ whole genome shotgun (WGS) entry which is preliminary data.</text>
</comment>
<keyword evidence="2 6" id="KW-0645">Protease</keyword>
<dbReference type="Proteomes" id="UP001597453">
    <property type="component" value="Unassembled WGS sequence"/>
</dbReference>
<organism evidence="6 7">
    <name type="scientific">Gulosibacter bifidus</name>
    <dbReference type="NCBI Taxonomy" id="272239"/>
    <lineage>
        <taxon>Bacteria</taxon>
        <taxon>Bacillati</taxon>
        <taxon>Actinomycetota</taxon>
        <taxon>Actinomycetes</taxon>
        <taxon>Micrococcales</taxon>
        <taxon>Microbacteriaceae</taxon>
        <taxon>Gulosibacter</taxon>
    </lineage>
</organism>
<evidence type="ECO:0000256" key="3">
    <source>
        <dbReference type="ARBA" id="ARBA00022801"/>
    </source>
</evidence>
<dbReference type="RefSeq" id="WP_066057124.1">
    <property type="nucleotide sequence ID" value="NZ_JBHUNF010000004.1"/>
</dbReference>
<dbReference type="GO" id="GO:0006508">
    <property type="term" value="P:proteolysis"/>
    <property type="evidence" value="ECO:0007669"/>
    <property type="project" value="UniProtKB-KW"/>
</dbReference>
<dbReference type="EMBL" id="JBHUNF010000004">
    <property type="protein sequence ID" value="MFD2674993.1"/>
    <property type="molecule type" value="Genomic_DNA"/>
</dbReference>
<keyword evidence="1" id="KW-1188">Viral release from host cell</keyword>
<keyword evidence="7" id="KW-1185">Reference proteome</keyword>